<keyword evidence="2" id="KW-0472">Membrane</keyword>
<feature type="region of interest" description="Disordered" evidence="1">
    <location>
        <begin position="201"/>
        <end position="233"/>
    </location>
</feature>
<proteinExistence type="predicted"/>
<evidence type="ECO:0000256" key="1">
    <source>
        <dbReference type="SAM" id="MobiDB-lite"/>
    </source>
</evidence>
<name>A0A8K0TE44_9PEZI</name>
<dbReference type="OrthoDB" id="5235700at2759"/>
<organism evidence="3 4">
    <name type="scientific">Plectosphaerella cucumerina</name>
    <dbReference type="NCBI Taxonomy" id="40658"/>
    <lineage>
        <taxon>Eukaryota</taxon>
        <taxon>Fungi</taxon>
        <taxon>Dikarya</taxon>
        <taxon>Ascomycota</taxon>
        <taxon>Pezizomycotina</taxon>
        <taxon>Sordariomycetes</taxon>
        <taxon>Hypocreomycetidae</taxon>
        <taxon>Glomerellales</taxon>
        <taxon>Plectosphaerellaceae</taxon>
        <taxon>Plectosphaerella</taxon>
    </lineage>
</organism>
<evidence type="ECO:0000256" key="2">
    <source>
        <dbReference type="SAM" id="Phobius"/>
    </source>
</evidence>
<dbReference type="Proteomes" id="UP000813385">
    <property type="component" value="Unassembled WGS sequence"/>
</dbReference>
<feature type="compositionally biased region" description="Low complexity" evidence="1">
    <location>
        <begin position="215"/>
        <end position="226"/>
    </location>
</feature>
<protein>
    <submittedName>
        <fullName evidence="3">Uncharacterized protein</fullName>
    </submittedName>
</protein>
<reference evidence="3" key="1">
    <citation type="journal article" date="2021" name="Nat. Commun.">
        <title>Genetic determinants of endophytism in the Arabidopsis root mycobiome.</title>
        <authorList>
            <person name="Mesny F."/>
            <person name="Miyauchi S."/>
            <person name="Thiergart T."/>
            <person name="Pickel B."/>
            <person name="Atanasova L."/>
            <person name="Karlsson M."/>
            <person name="Huettel B."/>
            <person name="Barry K.W."/>
            <person name="Haridas S."/>
            <person name="Chen C."/>
            <person name="Bauer D."/>
            <person name="Andreopoulos W."/>
            <person name="Pangilinan J."/>
            <person name="LaButti K."/>
            <person name="Riley R."/>
            <person name="Lipzen A."/>
            <person name="Clum A."/>
            <person name="Drula E."/>
            <person name="Henrissat B."/>
            <person name="Kohler A."/>
            <person name="Grigoriev I.V."/>
            <person name="Martin F.M."/>
            <person name="Hacquard S."/>
        </authorList>
    </citation>
    <scope>NUCLEOTIDE SEQUENCE</scope>
    <source>
        <strain evidence="3">MPI-CAGE-AT-0016</strain>
    </source>
</reference>
<gene>
    <name evidence="3" type="ORF">B0T11DRAFT_81747</name>
</gene>
<feature type="compositionally biased region" description="Low complexity" evidence="1">
    <location>
        <begin position="124"/>
        <end position="143"/>
    </location>
</feature>
<sequence>MPAVPWSITGGDVDLKERVDTSSCGILLVALIATGLTALIASAAIRCASKSLMASRPGSHRPTSSVSEKLSITEPQALTHEQRLYQHFPGHLPVMDDSLRQADGSNSYLKMEDSSSLPTHGSFTDLSAGDLSSSSRQSGSTDSHPPAQRLTRAAAPRFMMPRPPPPPPLTPPELSTGIFNMDHRKYSYTATSPEMGAFFDQPNPDYSSDSVVSQTTATAPSLSPSTPRRRSYTKSVPIGVPALTPSVSLTSEGSDVLSTSFPPTIPFLPGPPPGHEVEFTDSPHEMDVQGEIISVLDDAGAGWKRHTRVYGGGVCLACAASGSEGHGGFYGVNVRPEDRR</sequence>
<feature type="transmembrane region" description="Helical" evidence="2">
    <location>
        <begin position="25"/>
        <end position="45"/>
    </location>
</feature>
<feature type="compositionally biased region" description="Polar residues" evidence="1">
    <location>
        <begin position="108"/>
        <end position="122"/>
    </location>
</feature>
<keyword evidence="2" id="KW-0812">Transmembrane</keyword>
<keyword evidence="4" id="KW-1185">Reference proteome</keyword>
<evidence type="ECO:0000313" key="3">
    <source>
        <dbReference type="EMBL" id="KAH7362193.1"/>
    </source>
</evidence>
<keyword evidence="2" id="KW-1133">Transmembrane helix</keyword>
<evidence type="ECO:0000313" key="4">
    <source>
        <dbReference type="Proteomes" id="UP000813385"/>
    </source>
</evidence>
<comment type="caution">
    <text evidence="3">The sequence shown here is derived from an EMBL/GenBank/DDBJ whole genome shotgun (WGS) entry which is preliminary data.</text>
</comment>
<dbReference type="AlphaFoldDB" id="A0A8K0TE44"/>
<feature type="region of interest" description="Disordered" evidence="1">
    <location>
        <begin position="108"/>
        <end position="148"/>
    </location>
</feature>
<dbReference type="EMBL" id="JAGPXD010000003">
    <property type="protein sequence ID" value="KAH7362193.1"/>
    <property type="molecule type" value="Genomic_DNA"/>
</dbReference>
<feature type="compositionally biased region" description="Polar residues" evidence="1">
    <location>
        <begin position="204"/>
        <end position="214"/>
    </location>
</feature>
<accession>A0A8K0TE44</accession>